<organism evidence="7 8">
    <name type="scientific">Paenibacillus cisolokensis</name>
    <dbReference type="NCBI Taxonomy" id="1658519"/>
    <lineage>
        <taxon>Bacteria</taxon>
        <taxon>Bacillati</taxon>
        <taxon>Bacillota</taxon>
        <taxon>Bacilli</taxon>
        <taxon>Bacillales</taxon>
        <taxon>Paenibacillaceae</taxon>
        <taxon>Paenibacillus</taxon>
    </lineage>
</organism>
<accession>A0ABQ4N5R4</accession>
<dbReference type="Pfam" id="PF00005">
    <property type="entry name" value="ABC_tran"/>
    <property type="match status" value="1"/>
</dbReference>
<feature type="domain" description="ABC transmembrane type-1" evidence="6">
    <location>
        <begin position="20"/>
        <end position="304"/>
    </location>
</feature>
<comment type="subcellular location">
    <subcellularLocation>
        <location evidence="1">Cell membrane</location>
        <topology evidence="1">Multi-pass membrane protein</topology>
    </subcellularLocation>
</comment>
<evidence type="ECO:0000256" key="3">
    <source>
        <dbReference type="ARBA" id="ARBA00022989"/>
    </source>
</evidence>
<dbReference type="CDD" id="cd18541">
    <property type="entry name" value="ABC_6TM_TmrB_like"/>
    <property type="match status" value="1"/>
</dbReference>
<proteinExistence type="predicted"/>
<evidence type="ECO:0000313" key="8">
    <source>
        <dbReference type="Proteomes" id="UP000680304"/>
    </source>
</evidence>
<evidence type="ECO:0000256" key="4">
    <source>
        <dbReference type="ARBA" id="ARBA00023136"/>
    </source>
</evidence>
<name>A0ABQ4N5R4_9BACL</name>
<dbReference type="Pfam" id="PF00664">
    <property type="entry name" value="ABC_membrane"/>
    <property type="match status" value="1"/>
</dbReference>
<dbReference type="CDD" id="cd03228">
    <property type="entry name" value="ABCC_MRP_Like"/>
    <property type="match status" value="1"/>
</dbReference>
<keyword evidence="8" id="KW-1185">Reference proteome</keyword>
<feature type="transmembrane region" description="Helical" evidence="5">
    <location>
        <begin position="275"/>
        <end position="295"/>
    </location>
</feature>
<evidence type="ECO:0000256" key="1">
    <source>
        <dbReference type="ARBA" id="ARBA00004651"/>
    </source>
</evidence>
<dbReference type="Gene3D" id="1.20.1560.10">
    <property type="entry name" value="ABC transporter type 1, transmembrane domain"/>
    <property type="match status" value="1"/>
</dbReference>
<evidence type="ECO:0000256" key="5">
    <source>
        <dbReference type="SAM" id="Phobius"/>
    </source>
</evidence>
<dbReference type="Gene3D" id="3.40.50.300">
    <property type="entry name" value="P-loop containing nucleotide triphosphate hydrolases"/>
    <property type="match status" value="1"/>
</dbReference>
<protein>
    <submittedName>
        <fullName evidence="7">Multidrug resistance ABC transporter ATP-binding/permease protein YheI</fullName>
    </submittedName>
</protein>
<keyword evidence="2 5" id="KW-0812">Transmembrane</keyword>
<dbReference type="InterPro" id="IPR027417">
    <property type="entry name" value="P-loop_NTPase"/>
</dbReference>
<evidence type="ECO:0000259" key="6">
    <source>
        <dbReference type="PROSITE" id="PS50929"/>
    </source>
</evidence>
<dbReference type="Proteomes" id="UP000680304">
    <property type="component" value="Unassembled WGS sequence"/>
</dbReference>
<keyword evidence="7" id="KW-0067">ATP-binding</keyword>
<keyword evidence="4 5" id="KW-0472">Membrane</keyword>
<dbReference type="InterPro" id="IPR036640">
    <property type="entry name" value="ABC1_TM_sf"/>
</dbReference>
<dbReference type="PANTHER" id="PTHR43394:SF1">
    <property type="entry name" value="ATP-BINDING CASSETTE SUB-FAMILY B MEMBER 10, MITOCHONDRIAL"/>
    <property type="match status" value="1"/>
</dbReference>
<sequence>MISVMQKLGWFFRLEWKRYAIAIPLLTIAGILEIIPPMLVGRSIDAIQLNDMTWEKITVTLLQLAGITIGVYIISYIWIYKLFGGSFVVERMLRSRLMRHFLKMTPTFYEKNRTGDLMARATNDLQAVSMTAGFGILTLLDSTLWMATLLVTMTVLVSWKLTLAAILPLPIMAILVSIYGKWIHKRFTEAQDAFGEMNDGVLETVSGIRVIRAFTQERAAEKQFADVTQNVLHKNLAVVRIDALFEPTIKVLVGVSYLIGLGYGAYLVFHNELTIGALVAFNVYLGMLIWPMFAVGELINIMQRGNASLDRVYETLGYKPDVPEPERENTEPVERPGRIEFRNVTFRYPSSSADNLTDVSFVLEPGQTLGIAGRTGSGKSTLIKQLLREYPPGQGSITISGVPIERIDMDRLKSWYGYVPQEQFLFSRTVKSNILFGSSDATDNELDHALAMSAFKKILRFCRTGWKRWSARKA</sequence>
<evidence type="ECO:0000313" key="7">
    <source>
        <dbReference type="EMBL" id="GIQ63494.1"/>
    </source>
</evidence>
<dbReference type="InterPro" id="IPR003439">
    <property type="entry name" value="ABC_transporter-like_ATP-bd"/>
</dbReference>
<feature type="transmembrane region" description="Helical" evidence="5">
    <location>
        <begin position="21"/>
        <end position="40"/>
    </location>
</feature>
<dbReference type="PANTHER" id="PTHR43394">
    <property type="entry name" value="ATP-DEPENDENT PERMEASE MDL1, MITOCHONDRIAL"/>
    <property type="match status" value="1"/>
</dbReference>
<dbReference type="EMBL" id="BOVJ01000064">
    <property type="protein sequence ID" value="GIQ63494.1"/>
    <property type="molecule type" value="Genomic_DNA"/>
</dbReference>
<keyword evidence="7" id="KW-0547">Nucleotide-binding</keyword>
<dbReference type="GO" id="GO:0005524">
    <property type="term" value="F:ATP binding"/>
    <property type="evidence" value="ECO:0007669"/>
    <property type="project" value="UniProtKB-KW"/>
</dbReference>
<reference evidence="7 8" key="1">
    <citation type="submission" date="2021-04" db="EMBL/GenBank/DDBJ databases">
        <title>Draft genome sequence of Paenibacillus cisolokensis, LC2-13A.</title>
        <authorList>
            <person name="Uke A."/>
            <person name="Chhe C."/>
            <person name="Baramee S."/>
            <person name="Kosugi A."/>
        </authorList>
    </citation>
    <scope>NUCLEOTIDE SEQUENCE [LARGE SCALE GENOMIC DNA]</scope>
    <source>
        <strain evidence="7 8">LC2-13A</strain>
    </source>
</reference>
<dbReference type="PROSITE" id="PS50929">
    <property type="entry name" value="ABC_TM1F"/>
    <property type="match status" value="1"/>
</dbReference>
<feature type="transmembrane region" description="Helical" evidence="5">
    <location>
        <begin position="249"/>
        <end position="269"/>
    </location>
</feature>
<comment type="caution">
    <text evidence="7">The sequence shown here is derived from an EMBL/GenBank/DDBJ whole genome shotgun (WGS) entry which is preliminary data.</text>
</comment>
<dbReference type="SUPFAM" id="SSF52540">
    <property type="entry name" value="P-loop containing nucleoside triphosphate hydrolases"/>
    <property type="match status" value="1"/>
</dbReference>
<gene>
    <name evidence="7" type="primary">yheI</name>
    <name evidence="7" type="ORF">PACILC2_20620</name>
</gene>
<dbReference type="SUPFAM" id="SSF90123">
    <property type="entry name" value="ABC transporter transmembrane region"/>
    <property type="match status" value="1"/>
</dbReference>
<dbReference type="InterPro" id="IPR011527">
    <property type="entry name" value="ABC1_TM_dom"/>
</dbReference>
<keyword evidence="3 5" id="KW-1133">Transmembrane helix</keyword>
<feature type="transmembrane region" description="Helical" evidence="5">
    <location>
        <begin position="60"/>
        <end position="89"/>
    </location>
</feature>
<evidence type="ECO:0000256" key="2">
    <source>
        <dbReference type="ARBA" id="ARBA00022692"/>
    </source>
</evidence>
<feature type="transmembrane region" description="Helical" evidence="5">
    <location>
        <begin position="157"/>
        <end position="179"/>
    </location>
</feature>
<dbReference type="InterPro" id="IPR039421">
    <property type="entry name" value="Type_1_exporter"/>
</dbReference>
<feature type="transmembrane region" description="Helical" evidence="5">
    <location>
        <begin position="127"/>
        <end position="151"/>
    </location>
</feature>